<evidence type="ECO:0000256" key="3">
    <source>
        <dbReference type="ARBA" id="ARBA00023002"/>
    </source>
</evidence>
<protein>
    <recommendedName>
        <fullName evidence="4">Bacterial bifunctional deaminase-reductase C-terminal domain-containing protein</fullName>
    </recommendedName>
</protein>
<dbReference type="InterPro" id="IPR024072">
    <property type="entry name" value="DHFR-like_dom_sf"/>
</dbReference>
<name>A0A8J3PYI2_9ACTN</name>
<reference evidence="5 6" key="1">
    <citation type="submission" date="2021-01" db="EMBL/GenBank/DDBJ databases">
        <title>Whole genome shotgun sequence of Planotetraspora kaengkrachanensis NBRC 104272.</title>
        <authorList>
            <person name="Komaki H."/>
            <person name="Tamura T."/>
        </authorList>
    </citation>
    <scope>NUCLEOTIDE SEQUENCE [LARGE SCALE GENOMIC DNA]</scope>
    <source>
        <strain evidence="5 6">NBRC 104272</strain>
    </source>
</reference>
<sequence length="237" mass="25019">MAKTANTPHAGDSRPYVLLSAAVSVDGYLDDTSPERLLLSNALDFDRVDDVRAGVDAILLGATAVRRDNPRLLVGSAERRAARVAKGLPEYPMKVVVTGSGDLDPGLALWHCGGDKLVFTVDSAVAKLLDTIGSLADVVSTGPALDWPAALDELGRRGVRRLMVEGGGTVHTQLMSANLADEVHVAVAPLLVGQAQAPRFLGPADYPGGPLARMRLLEARPIGDVVLLRYSPKERAC</sequence>
<dbReference type="Gene3D" id="3.40.430.10">
    <property type="entry name" value="Dihydrofolate Reductase, subunit A"/>
    <property type="match status" value="1"/>
</dbReference>
<dbReference type="InterPro" id="IPR050765">
    <property type="entry name" value="Riboflavin_Biosynth_HTPR"/>
</dbReference>
<comment type="pathway">
    <text evidence="1">Cofactor biosynthesis; riboflavin biosynthesis.</text>
</comment>
<dbReference type="SUPFAM" id="SSF53597">
    <property type="entry name" value="Dihydrofolate reductase-like"/>
    <property type="match status" value="1"/>
</dbReference>
<dbReference type="Pfam" id="PF01872">
    <property type="entry name" value="RibD_C"/>
    <property type="match status" value="1"/>
</dbReference>
<evidence type="ECO:0000256" key="2">
    <source>
        <dbReference type="ARBA" id="ARBA00022857"/>
    </source>
</evidence>
<keyword evidence="6" id="KW-1185">Reference proteome</keyword>
<dbReference type="InterPro" id="IPR002734">
    <property type="entry name" value="RibDG_C"/>
</dbReference>
<dbReference type="PANTHER" id="PTHR38011">
    <property type="entry name" value="DIHYDROFOLATE REDUCTASE FAMILY PROTEIN (AFU_ORTHOLOGUE AFUA_8G06820)"/>
    <property type="match status" value="1"/>
</dbReference>
<dbReference type="GO" id="GO:0009231">
    <property type="term" value="P:riboflavin biosynthetic process"/>
    <property type="evidence" value="ECO:0007669"/>
    <property type="project" value="InterPro"/>
</dbReference>
<proteinExistence type="predicted"/>
<gene>
    <name evidence="5" type="ORF">Pka01_64570</name>
</gene>
<dbReference type="Proteomes" id="UP000630097">
    <property type="component" value="Unassembled WGS sequence"/>
</dbReference>
<accession>A0A8J3PYI2</accession>
<keyword evidence="3" id="KW-0560">Oxidoreductase</keyword>
<dbReference type="RefSeq" id="WP_203886642.1">
    <property type="nucleotide sequence ID" value="NZ_BAABHH010000026.1"/>
</dbReference>
<dbReference type="EMBL" id="BONV01000037">
    <property type="protein sequence ID" value="GIG83330.1"/>
    <property type="molecule type" value="Genomic_DNA"/>
</dbReference>
<keyword evidence="2" id="KW-0521">NADP</keyword>
<evidence type="ECO:0000313" key="5">
    <source>
        <dbReference type="EMBL" id="GIG83330.1"/>
    </source>
</evidence>
<evidence type="ECO:0000313" key="6">
    <source>
        <dbReference type="Proteomes" id="UP000630097"/>
    </source>
</evidence>
<evidence type="ECO:0000256" key="1">
    <source>
        <dbReference type="ARBA" id="ARBA00005104"/>
    </source>
</evidence>
<comment type="caution">
    <text evidence="5">The sequence shown here is derived from an EMBL/GenBank/DDBJ whole genome shotgun (WGS) entry which is preliminary data.</text>
</comment>
<organism evidence="5 6">
    <name type="scientific">Planotetraspora kaengkrachanensis</name>
    <dbReference type="NCBI Taxonomy" id="575193"/>
    <lineage>
        <taxon>Bacteria</taxon>
        <taxon>Bacillati</taxon>
        <taxon>Actinomycetota</taxon>
        <taxon>Actinomycetes</taxon>
        <taxon>Streptosporangiales</taxon>
        <taxon>Streptosporangiaceae</taxon>
        <taxon>Planotetraspora</taxon>
    </lineage>
</organism>
<dbReference type="GO" id="GO:0008703">
    <property type="term" value="F:5-amino-6-(5-phosphoribosylamino)uracil reductase activity"/>
    <property type="evidence" value="ECO:0007669"/>
    <property type="project" value="InterPro"/>
</dbReference>
<dbReference type="PANTHER" id="PTHR38011:SF7">
    <property type="entry name" value="2,5-DIAMINO-6-RIBOSYLAMINO-4(3H)-PYRIMIDINONE 5'-PHOSPHATE REDUCTASE"/>
    <property type="match status" value="1"/>
</dbReference>
<evidence type="ECO:0000259" key="4">
    <source>
        <dbReference type="Pfam" id="PF01872"/>
    </source>
</evidence>
<feature type="domain" description="Bacterial bifunctional deaminase-reductase C-terminal" evidence="4">
    <location>
        <begin position="15"/>
        <end position="227"/>
    </location>
</feature>
<dbReference type="AlphaFoldDB" id="A0A8J3PYI2"/>